<organism evidence="5 6">
    <name type="scientific">Cymbomonas tetramitiformis</name>
    <dbReference type="NCBI Taxonomy" id="36881"/>
    <lineage>
        <taxon>Eukaryota</taxon>
        <taxon>Viridiplantae</taxon>
        <taxon>Chlorophyta</taxon>
        <taxon>Pyramimonadophyceae</taxon>
        <taxon>Pyramimonadales</taxon>
        <taxon>Pyramimonadaceae</taxon>
        <taxon>Cymbomonas</taxon>
    </lineage>
</organism>
<gene>
    <name evidence="5" type="ORF">CYMTET_2960</name>
</gene>
<evidence type="ECO:0000256" key="1">
    <source>
        <dbReference type="ARBA" id="ARBA00007692"/>
    </source>
</evidence>
<name>A0AAE0H4N3_9CHLO</name>
<protein>
    <submittedName>
        <fullName evidence="5">Uncharacterized protein</fullName>
    </submittedName>
</protein>
<keyword evidence="3" id="KW-0809">Transit peptide</keyword>
<evidence type="ECO:0000256" key="2">
    <source>
        <dbReference type="ARBA" id="ARBA00022472"/>
    </source>
</evidence>
<feature type="compositionally biased region" description="Polar residues" evidence="4">
    <location>
        <begin position="126"/>
        <end position="136"/>
    </location>
</feature>
<feature type="region of interest" description="Disordered" evidence="4">
    <location>
        <begin position="68"/>
        <end position="223"/>
    </location>
</feature>
<dbReference type="GO" id="GO:0032502">
    <property type="term" value="P:developmental process"/>
    <property type="evidence" value="ECO:0007669"/>
    <property type="project" value="TreeGrafter"/>
</dbReference>
<dbReference type="Gene3D" id="1.25.70.10">
    <property type="entry name" value="Transcription termination factor 3, mitochondrial"/>
    <property type="match status" value="1"/>
</dbReference>
<keyword evidence="2" id="KW-0805">Transcription regulation</keyword>
<feature type="region of interest" description="Disordered" evidence="4">
    <location>
        <begin position="579"/>
        <end position="599"/>
    </location>
</feature>
<dbReference type="PANTHER" id="PTHR13068:SF151">
    <property type="entry name" value="TRANSCRIPTION TERMINATION FACTOR MTERF9, CHLOROPLASTIC"/>
    <property type="match status" value="1"/>
</dbReference>
<feature type="compositionally biased region" description="Basic and acidic residues" evidence="4">
    <location>
        <begin position="92"/>
        <end position="105"/>
    </location>
</feature>
<dbReference type="SMART" id="SM00733">
    <property type="entry name" value="Mterf"/>
    <property type="match status" value="6"/>
</dbReference>
<dbReference type="GO" id="GO:0006353">
    <property type="term" value="P:DNA-templated transcription termination"/>
    <property type="evidence" value="ECO:0007669"/>
    <property type="project" value="UniProtKB-KW"/>
</dbReference>
<evidence type="ECO:0000313" key="6">
    <source>
        <dbReference type="Proteomes" id="UP001190700"/>
    </source>
</evidence>
<dbReference type="PANTHER" id="PTHR13068">
    <property type="entry name" value="CGI-12 PROTEIN-RELATED"/>
    <property type="match status" value="1"/>
</dbReference>
<keyword evidence="2" id="KW-0804">Transcription</keyword>
<proteinExistence type="inferred from homology"/>
<evidence type="ECO:0000313" key="5">
    <source>
        <dbReference type="EMBL" id="KAK3289620.1"/>
    </source>
</evidence>
<dbReference type="InterPro" id="IPR038538">
    <property type="entry name" value="MTERF_sf"/>
</dbReference>
<feature type="compositionally biased region" description="Polar residues" evidence="4">
    <location>
        <begin position="166"/>
        <end position="189"/>
    </location>
</feature>
<comment type="caution">
    <text evidence="5">The sequence shown here is derived from an EMBL/GenBank/DDBJ whole genome shotgun (WGS) entry which is preliminary data.</text>
</comment>
<evidence type="ECO:0000256" key="4">
    <source>
        <dbReference type="SAM" id="MobiDB-lite"/>
    </source>
</evidence>
<dbReference type="Proteomes" id="UP001190700">
    <property type="component" value="Unassembled WGS sequence"/>
</dbReference>
<keyword evidence="6" id="KW-1185">Reference proteome</keyword>
<feature type="compositionally biased region" description="Basic residues" evidence="4">
    <location>
        <begin position="137"/>
        <end position="154"/>
    </location>
</feature>
<dbReference type="InterPro" id="IPR003690">
    <property type="entry name" value="MTERF"/>
</dbReference>
<evidence type="ECO:0000256" key="3">
    <source>
        <dbReference type="ARBA" id="ARBA00022946"/>
    </source>
</evidence>
<dbReference type="GO" id="GO:0003676">
    <property type="term" value="F:nucleic acid binding"/>
    <property type="evidence" value="ECO:0007669"/>
    <property type="project" value="InterPro"/>
</dbReference>
<reference evidence="5 6" key="1">
    <citation type="journal article" date="2015" name="Genome Biol. Evol.">
        <title>Comparative Genomics of a Bacterivorous Green Alga Reveals Evolutionary Causalities and Consequences of Phago-Mixotrophic Mode of Nutrition.</title>
        <authorList>
            <person name="Burns J.A."/>
            <person name="Paasch A."/>
            <person name="Narechania A."/>
            <person name="Kim E."/>
        </authorList>
    </citation>
    <scope>NUCLEOTIDE SEQUENCE [LARGE SCALE GENOMIC DNA]</scope>
    <source>
        <strain evidence="5 6">PLY_AMNH</strain>
    </source>
</reference>
<accession>A0AAE0H4N3</accession>
<dbReference type="EMBL" id="LGRX02000077">
    <property type="protein sequence ID" value="KAK3289620.1"/>
    <property type="molecule type" value="Genomic_DNA"/>
</dbReference>
<dbReference type="Pfam" id="PF02536">
    <property type="entry name" value="mTERF"/>
    <property type="match status" value="1"/>
</dbReference>
<feature type="compositionally biased region" description="Basic and acidic residues" evidence="4">
    <location>
        <begin position="199"/>
        <end position="211"/>
    </location>
</feature>
<sequence length="599" mass="66818">MSFLGFFHVHKAGVRKQKAEYCFQKVAKRNLATVYSAKEGVVRKAASSRRKTGEVSTNSALSKAHIRVKNSKSRVDVFPSKKATVPKNPETPQKDGTIRNSEKAKGASPSTSSPEASGTGKAASTKGFTARSSAPKSTRKVRKPRRAVKAKRPIKNSSAGSSSSSKIQAVTRTSAGSRSSSKIQAVTRTSAEETVPEGKPLKSEEPVRSGEEPGPTEADSSIGEVGVITTYDAQKWQTTRDWKLMLVNAHESISDKQFNEIQEDLGLLNRWRPMVSFLVVGLGLTKAQLEKVLDRREGVLSMGVERARGRCAFLAELGLSKAEIAKVIVSHPRVLEYRTKRTMQPRVSYLLSIGVQQEDLPKVVLRAPMLLSQSIERTLMPRVRFLNEKVGLPEESLGRLIARHPTILTLGMKEVMEPRLRFFRSIGVSKEGIGKMVAKHPQILQYSIESMRPRLEYLQSIGMGEEEIILCVGRLVQLFSLSVENTLKPKYDYLQRELGGSVDTVTSYPAYFSLSLNRRIKPRHRILVNLNHQEYSSHKPFPMKYFALSDADFAKKVARCSLSDFESFREKCILSDQVQSESGNTVQQPQRRTRRVVSR</sequence>
<keyword evidence="2" id="KW-0806">Transcription termination</keyword>
<comment type="similarity">
    <text evidence="1">Belongs to the mTERF family.</text>
</comment>
<dbReference type="AlphaFoldDB" id="A0AAE0H4N3"/>